<name>A0A3A9K6D9_9BACI</name>
<keyword evidence="2" id="KW-0812">Transmembrane</keyword>
<dbReference type="RefSeq" id="WP_110939214.1">
    <property type="nucleotide sequence ID" value="NZ_KZ614148.1"/>
</dbReference>
<dbReference type="Pfam" id="PF02397">
    <property type="entry name" value="Bac_transf"/>
    <property type="match status" value="1"/>
</dbReference>
<comment type="caution">
    <text evidence="4">The sequence shown here is derived from an EMBL/GenBank/DDBJ whole genome shotgun (WGS) entry which is preliminary data.</text>
</comment>
<evidence type="ECO:0000256" key="2">
    <source>
        <dbReference type="SAM" id="Phobius"/>
    </source>
</evidence>
<accession>A0A3A9K6D9</accession>
<dbReference type="PANTHER" id="PTHR30576:SF8">
    <property type="entry name" value="UNDECAPRENYL-PHOSPHATE GALACTOSE PHOSPHOTRANSFERASE"/>
    <property type="match status" value="1"/>
</dbReference>
<dbReference type="OrthoDB" id="9808602at2"/>
<dbReference type="Proteomes" id="UP000281498">
    <property type="component" value="Unassembled WGS sequence"/>
</dbReference>
<reference evidence="4 5" key="1">
    <citation type="submission" date="2017-10" db="EMBL/GenBank/DDBJ databases">
        <title>Bacillus sp. nov., a halophilic bacterium isolated from a Keqin Lake.</title>
        <authorList>
            <person name="Wang H."/>
        </authorList>
    </citation>
    <scope>NUCLEOTIDE SEQUENCE [LARGE SCALE GENOMIC DNA]</scope>
    <source>
        <strain evidence="4 5">KCTC 13187</strain>
    </source>
</reference>
<evidence type="ECO:0000259" key="3">
    <source>
        <dbReference type="Pfam" id="PF02397"/>
    </source>
</evidence>
<feature type="domain" description="Bacterial sugar transferase" evidence="3">
    <location>
        <begin position="2"/>
        <end position="176"/>
    </location>
</feature>
<feature type="transmembrane region" description="Helical" evidence="2">
    <location>
        <begin position="7"/>
        <end position="30"/>
    </location>
</feature>
<keyword evidence="4" id="KW-0808">Transferase</keyword>
<sequence length="213" mass="24686">MKRTFDLVISIIALICLSPILTIISMMILIKMGRPICFKQVRPGLHGTPFTVFKFRTMSDATDGNGKLMKDELRATRLGMLLRATSLDELPQLFNVIKGELSLVGPRPLLMQYLPLYSEEQKRRHHVRPGITGWAQINGRNRITWEDKFYYDLVYVDQQSFLFDLKIILLTVKKVIIKEGIQDKGHFSIEPFKGEIKTEPTTLYEWSRQNIKD</sequence>
<dbReference type="EMBL" id="PDOE01000007">
    <property type="protein sequence ID" value="RKL66430.1"/>
    <property type="molecule type" value="Genomic_DNA"/>
</dbReference>
<keyword evidence="5" id="KW-1185">Reference proteome</keyword>
<protein>
    <submittedName>
        <fullName evidence="4">Sugar transferase</fullName>
    </submittedName>
</protein>
<organism evidence="4 5">
    <name type="scientific">Salipaludibacillus neizhouensis</name>
    <dbReference type="NCBI Taxonomy" id="885475"/>
    <lineage>
        <taxon>Bacteria</taxon>
        <taxon>Bacillati</taxon>
        <taxon>Bacillota</taxon>
        <taxon>Bacilli</taxon>
        <taxon>Bacillales</taxon>
        <taxon>Bacillaceae</taxon>
    </lineage>
</organism>
<dbReference type="GO" id="GO:0016780">
    <property type="term" value="F:phosphotransferase activity, for other substituted phosphate groups"/>
    <property type="evidence" value="ECO:0007669"/>
    <property type="project" value="TreeGrafter"/>
</dbReference>
<keyword evidence="2" id="KW-0472">Membrane</keyword>
<proteinExistence type="inferred from homology"/>
<dbReference type="AlphaFoldDB" id="A0A3A9K6D9"/>
<keyword evidence="2" id="KW-1133">Transmembrane helix</keyword>
<dbReference type="PANTHER" id="PTHR30576">
    <property type="entry name" value="COLANIC BIOSYNTHESIS UDP-GLUCOSE LIPID CARRIER TRANSFERASE"/>
    <property type="match status" value="1"/>
</dbReference>
<evidence type="ECO:0000256" key="1">
    <source>
        <dbReference type="ARBA" id="ARBA00006464"/>
    </source>
</evidence>
<gene>
    <name evidence="4" type="ORF">CR203_16190</name>
</gene>
<evidence type="ECO:0000313" key="4">
    <source>
        <dbReference type="EMBL" id="RKL66430.1"/>
    </source>
</evidence>
<evidence type="ECO:0000313" key="5">
    <source>
        <dbReference type="Proteomes" id="UP000281498"/>
    </source>
</evidence>
<dbReference type="InterPro" id="IPR003362">
    <property type="entry name" value="Bact_transf"/>
</dbReference>
<comment type="similarity">
    <text evidence="1">Belongs to the bacterial sugar transferase family.</text>
</comment>